<proteinExistence type="predicted"/>
<dbReference type="AlphaFoldDB" id="A0AAN7QL65"/>
<dbReference type="EMBL" id="JAXIOK010000005">
    <property type="protein sequence ID" value="KAK4771122.1"/>
    <property type="molecule type" value="Genomic_DNA"/>
</dbReference>
<comment type="caution">
    <text evidence="2">The sequence shown here is derived from an EMBL/GenBank/DDBJ whole genome shotgun (WGS) entry which is preliminary data.</text>
</comment>
<sequence>MRVLSCYWKSGSSGNLIFKNRTGDLSSTTKANPEDLKSWPRFVLRVDHHMCEYLTSGKKTRIATLSTSLKVWIPLKVARGFTRGEFEIKPYNSDGKGNKGQDQLAIPVLRPADGRRAKDSGKKVTVIPVKKFRATG</sequence>
<gene>
    <name evidence="2" type="ORF">SAY87_031654</name>
</gene>
<keyword evidence="1" id="KW-0378">Hydrolase</keyword>
<organism evidence="2 3">
    <name type="scientific">Trapa incisa</name>
    <dbReference type="NCBI Taxonomy" id="236973"/>
    <lineage>
        <taxon>Eukaryota</taxon>
        <taxon>Viridiplantae</taxon>
        <taxon>Streptophyta</taxon>
        <taxon>Embryophyta</taxon>
        <taxon>Tracheophyta</taxon>
        <taxon>Spermatophyta</taxon>
        <taxon>Magnoliopsida</taxon>
        <taxon>eudicotyledons</taxon>
        <taxon>Gunneridae</taxon>
        <taxon>Pentapetalae</taxon>
        <taxon>rosids</taxon>
        <taxon>malvids</taxon>
        <taxon>Myrtales</taxon>
        <taxon>Lythraceae</taxon>
        <taxon>Trapa</taxon>
    </lineage>
</organism>
<dbReference type="Proteomes" id="UP001345219">
    <property type="component" value="Chromosome 24"/>
</dbReference>
<dbReference type="GO" id="GO:0005737">
    <property type="term" value="C:cytoplasm"/>
    <property type="evidence" value="ECO:0007669"/>
    <property type="project" value="TreeGrafter"/>
</dbReference>
<evidence type="ECO:0000313" key="3">
    <source>
        <dbReference type="Proteomes" id="UP001345219"/>
    </source>
</evidence>
<keyword evidence="3" id="KW-1185">Reference proteome</keyword>
<dbReference type="GO" id="GO:0004540">
    <property type="term" value="F:RNA nuclease activity"/>
    <property type="evidence" value="ECO:0007669"/>
    <property type="project" value="InterPro"/>
</dbReference>
<keyword evidence="1" id="KW-0540">Nuclease</keyword>
<evidence type="ECO:0000256" key="1">
    <source>
        <dbReference type="ARBA" id="ARBA00022722"/>
    </source>
</evidence>
<reference evidence="2 3" key="1">
    <citation type="journal article" date="2023" name="Hortic Res">
        <title>Pangenome of water caltrop reveals structural variations and asymmetric subgenome divergence after allopolyploidization.</title>
        <authorList>
            <person name="Zhang X."/>
            <person name="Chen Y."/>
            <person name="Wang L."/>
            <person name="Yuan Y."/>
            <person name="Fang M."/>
            <person name="Shi L."/>
            <person name="Lu R."/>
            <person name="Comes H.P."/>
            <person name="Ma Y."/>
            <person name="Chen Y."/>
            <person name="Huang G."/>
            <person name="Zhou Y."/>
            <person name="Zheng Z."/>
            <person name="Qiu Y."/>
        </authorList>
    </citation>
    <scope>NUCLEOTIDE SEQUENCE [LARGE SCALE GENOMIC DNA]</scope>
    <source>
        <tissue evidence="2">Roots</tissue>
    </source>
</reference>
<dbReference type="GO" id="GO:0006364">
    <property type="term" value="P:rRNA processing"/>
    <property type="evidence" value="ECO:0007669"/>
    <property type="project" value="TreeGrafter"/>
</dbReference>
<dbReference type="InterPro" id="IPR004659">
    <property type="entry name" value="RNase_E/G"/>
</dbReference>
<accession>A0AAN7QL65</accession>
<name>A0AAN7QL65_9MYRT</name>
<evidence type="ECO:0000313" key="2">
    <source>
        <dbReference type="EMBL" id="KAK4771122.1"/>
    </source>
</evidence>
<dbReference type="PANTHER" id="PTHR30001:SF1">
    <property type="entry name" value="RIBONUCLEASE E_G-LIKE PROTEIN, CHLOROPLASTIC"/>
    <property type="match status" value="1"/>
</dbReference>
<dbReference type="GO" id="GO:0003723">
    <property type="term" value="F:RNA binding"/>
    <property type="evidence" value="ECO:0007669"/>
    <property type="project" value="InterPro"/>
</dbReference>
<protein>
    <submittedName>
        <fullName evidence="2">Uncharacterized protein</fullName>
    </submittedName>
</protein>
<dbReference type="PANTHER" id="PTHR30001">
    <property type="entry name" value="RIBONUCLEASE"/>
    <property type="match status" value="1"/>
</dbReference>